<name>A0AAE9CU62_CAEBR</name>
<organism evidence="1 2">
    <name type="scientific">Caenorhabditis briggsae</name>
    <dbReference type="NCBI Taxonomy" id="6238"/>
    <lineage>
        <taxon>Eukaryota</taxon>
        <taxon>Metazoa</taxon>
        <taxon>Ecdysozoa</taxon>
        <taxon>Nematoda</taxon>
        <taxon>Chromadorea</taxon>
        <taxon>Rhabditida</taxon>
        <taxon>Rhabditina</taxon>
        <taxon>Rhabditomorpha</taxon>
        <taxon>Rhabditoidea</taxon>
        <taxon>Rhabditidae</taxon>
        <taxon>Peloderinae</taxon>
        <taxon>Caenorhabditis</taxon>
    </lineage>
</organism>
<dbReference type="Proteomes" id="UP000827892">
    <property type="component" value="Chromosome X"/>
</dbReference>
<protein>
    <submittedName>
        <fullName evidence="1">Uncharacterized protein</fullName>
    </submittedName>
</protein>
<proteinExistence type="predicted"/>
<evidence type="ECO:0000313" key="2">
    <source>
        <dbReference type="Proteomes" id="UP000827892"/>
    </source>
</evidence>
<reference evidence="1 2" key="1">
    <citation type="submission" date="2022-05" db="EMBL/GenBank/DDBJ databases">
        <title>Chromosome-level reference genomes for two strains of Caenorhabditis briggsae: an improved platform for comparative genomics.</title>
        <authorList>
            <person name="Stevens L."/>
            <person name="Andersen E.C."/>
        </authorList>
    </citation>
    <scope>NUCLEOTIDE SEQUENCE [LARGE SCALE GENOMIC DNA]</scope>
    <source>
        <strain evidence="1">QX1410_ONT</strain>
        <tissue evidence="1">Whole-organism</tissue>
    </source>
</reference>
<gene>
    <name evidence="1" type="ORF">L3Y34_011219</name>
</gene>
<dbReference type="EMBL" id="CP090896">
    <property type="protein sequence ID" value="ULT81186.1"/>
    <property type="molecule type" value="Genomic_DNA"/>
</dbReference>
<dbReference type="AlphaFoldDB" id="A0AAE9CU62"/>
<accession>A0AAE9CU62</accession>
<sequence length="85" mass="9972">MDLHPVILVTPIYGYSKKYIGATTSLSPHFEPPERFLLLTLAAGHGFLEVQRQTIETFREVCQRDDEQIYNKTMFETLIIDERWI</sequence>
<evidence type="ECO:0000313" key="1">
    <source>
        <dbReference type="EMBL" id="ULT81186.1"/>
    </source>
</evidence>